<feature type="transmembrane region" description="Helical" evidence="1">
    <location>
        <begin position="46"/>
        <end position="64"/>
    </location>
</feature>
<protein>
    <submittedName>
        <fullName evidence="2">Uncharacterized protein</fullName>
    </submittedName>
</protein>
<name>A0AAF0PNN7_SOLVR</name>
<dbReference type="AlphaFoldDB" id="A0AAF0PNN7"/>
<dbReference type="Proteomes" id="UP001234989">
    <property type="component" value="Chromosome 1"/>
</dbReference>
<evidence type="ECO:0000256" key="1">
    <source>
        <dbReference type="SAM" id="Phobius"/>
    </source>
</evidence>
<reference evidence="2" key="1">
    <citation type="submission" date="2023-08" db="EMBL/GenBank/DDBJ databases">
        <title>A de novo genome assembly of Solanum verrucosum Schlechtendal, a Mexican diploid species geographically isolated from the other diploid A-genome species in potato relatives.</title>
        <authorList>
            <person name="Hosaka K."/>
        </authorList>
    </citation>
    <scope>NUCLEOTIDE SEQUENCE</scope>
    <source>
        <tissue evidence="2">Young leaves</tissue>
    </source>
</reference>
<proteinExistence type="predicted"/>
<sequence>MERLSLSIYNEVGGLCAFLCTLFLGHIGACTSIWRLSSFERRRFSIFSGICSEFLGGMVFARFARELVPFFLCLQLLGLTER</sequence>
<keyword evidence="1" id="KW-0472">Membrane</keyword>
<gene>
    <name evidence="2" type="ORF">MTR67_001708</name>
</gene>
<accession>A0AAF0PNN7</accession>
<dbReference type="EMBL" id="CP133612">
    <property type="protein sequence ID" value="WMV08323.1"/>
    <property type="molecule type" value="Genomic_DNA"/>
</dbReference>
<evidence type="ECO:0000313" key="3">
    <source>
        <dbReference type="Proteomes" id="UP001234989"/>
    </source>
</evidence>
<keyword evidence="1" id="KW-1133">Transmembrane helix</keyword>
<feature type="transmembrane region" description="Helical" evidence="1">
    <location>
        <begin position="12"/>
        <end position="34"/>
    </location>
</feature>
<keyword evidence="1" id="KW-0812">Transmembrane</keyword>
<evidence type="ECO:0000313" key="2">
    <source>
        <dbReference type="EMBL" id="WMV08323.1"/>
    </source>
</evidence>
<organism evidence="2 3">
    <name type="scientific">Solanum verrucosum</name>
    <dbReference type="NCBI Taxonomy" id="315347"/>
    <lineage>
        <taxon>Eukaryota</taxon>
        <taxon>Viridiplantae</taxon>
        <taxon>Streptophyta</taxon>
        <taxon>Embryophyta</taxon>
        <taxon>Tracheophyta</taxon>
        <taxon>Spermatophyta</taxon>
        <taxon>Magnoliopsida</taxon>
        <taxon>eudicotyledons</taxon>
        <taxon>Gunneridae</taxon>
        <taxon>Pentapetalae</taxon>
        <taxon>asterids</taxon>
        <taxon>lamiids</taxon>
        <taxon>Solanales</taxon>
        <taxon>Solanaceae</taxon>
        <taxon>Solanoideae</taxon>
        <taxon>Solaneae</taxon>
        <taxon>Solanum</taxon>
    </lineage>
</organism>
<keyword evidence="3" id="KW-1185">Reference proteome</keyword>